<dbReference type="EMBL" id="JAIQCJ010002160">
    <property type="protein sequence ID" value="KAJ8780379.1"/>
    <property type="molecule type" value="Genomic_DNA"/>
</dbReference>
<keyword evidence="3" id="KW-1185">Reference proteome</keyword>
<feature type="compositionally biased region" description="Low complexity" evidence="1">
    <location>
        <begin position="1"/>
        <end position="14"/>
    </location>
</feature>
<evidence type="ECO:0000313" key="3">
    <source>
        <dbReference type="Proteomes" id="UP001159641"/>
    </source>
</evidence>
<evidence type="ECO:0000256" key="1">
    <source>
        <dbReference type="SAM" id="MobiDB-lite"/>
    </source>
</evidence>
<proteinExistence type="predicted"/>
<comment type="caution">
    <text evidence="2">The sequence shown here is derived from an EMBL/GenBank/DDBJ whole genome shotgun (WGS) entry which is preliminary data.</text>
</comment>
<dbReference type="Proteomes" id="UP001159641">
    <property type="component" value="Unassembled WGS sequence"/>
</dbReference>
<gene>
    <name evidence="2" type="ORF">J1605_011643</name>
</gene>
<sequence>MNSKSSSTRMKPSSGCRKTDLGFLAWPPASRV</sequence>
<accession>A0AB34GPK9</accession>
<organism evidence="2 3">
    <name type="scientific">Eschrichtius robustus</name>
    <name type="common">California gray whale</name>
    <name type="synonym">Eschrichtius gibbosus</name>
    <dbReference type="NCBI Taxonomy" id="9764"/>
    <lineage>
        <taxon>Eukaryota</taxon>
        <taxon>Metazoa</taxon>
        <taxon>Chordata</taxon>
        <taxon>Craniata</taxon>
        <taxon>Vertebrata</taxon>
        <taxon>Euteleostomi</taxon>
        <taxon>Mammalia</taxon>
        <taxon>Eutheria</taxon>
        <taxon>Laurasiatheria</taxon>
        <taxon>Artiodactyla</taxon>
        <taxon>Whippomorpha</taxon>
        <taxon>Cetacea</taxon>
        <taxon>Mysticeti</taxon>
        <taxon>Eschrichtiidae</taxon>
        <taxon>Eschrichtius</taxon>
    </lineage>
</organism>
<protein>
    <submittedName>
        <fullName evidence="2">Uncharacterized protein</fullName>
    </submittedName>
</protein>
<evidence type="ECO:0000313" key="2">
    <source>
        <dbReference type="EMBL" id="KAJ8780379.1"/>
    </source>
</evidence>
<name>A0AB34GPK9_ESCRO</name>
<feature type="region of interest" description="Disordered" evidence="1">
    <location>
        <begin position="1"/>
        <end position="32"/>
    </location>
</feature>
<dbReference type="AlphaFoldDB" id="A0AB34GPK9"/>
<reference evidence="2 3" key="1">
    <citation type="submission" date="2022-11" db="EMBL/GenBank/DDBJ databases">
        <title>Whole genome sequence of Eschrichtius robustus ER-17-0199.</title>
        <authorList>
            <person name="Bruniche-Olsen A."/>
            <person name="Black A.N."/>
            <person name="Fields C.J."/>
            <person name="Walden K."/>
            <person name="Dewoody J.A."/>
        </authorList>
    </citation>
    <scope>NUCLEOTIDE SEQUENCE [LARGE SCALE GENOMIC DNA]</scope>
    <source>
        <strain evidence="2">ER-17-0199</strain>
        <tissue evidence="2">Blubber</tissue>
    </source>
</reference>